<reference evidence="2" key="1">
    <citation type="submission" date="2018-01" db="EMBL/GenBank/DDBJ databases">
        <title>An insight into the sialome of Amazonian anophelines.</title>
        <authorList>
            <person name="Ribeiro J.M."/>
            <person name="Scarpassa V."/>
            <person name="Calvo E."/>
        </authorList>
    </citation>
    <scope>NUCLEOTIDE SEQUENCE</scope>
</reference>
<sequence length="66" mass="6613">MAKIDAAVVVAARFVLAAAGVSLVAAAAAAAEGNPLRDPSSPVTFMRISAMFGISVMSLSPLLLLL</sequence>
<accession>A0A2M4D7H8</accession>
<dbReference type="AlphaFoldDB" id="A0A2M4D7H8"/>
<feature type="transmembrane region" description="Helical" evidence="1">
    <location>
        <begin position="45"/>
        <end position="65"/>
    </location>
</feature>
<proteinExistence type="predicted"/>
<organism evidence="2">
    <name type="scientific">Anopheles darlingi</name>
    <name type="common">Mosquito</name>
    <dbReference type="NCBI Taxonomy" id="43151"/>
    <lineage>
        <taxon>Eukaryota</taxon>
        <taxon>Metazoa</taxon>
        <taxon>Ecdysozoa</taxon>
        <taxon>Arthropoda</taxon>
        <taxon>Hexapoda</taxon>
        <taxon>Insecta</taxon>
        <taxon>Pterygota</taxon>
        <taxon>Neoptera</taxon>
        <taxon>Endopterygota</taxon>
        <taxon>Diptera</taxon>
        <taxon>Nematocera</taxon>
        <taxon>Culicoidea</taxon>
        <taxon>Culicidae</taxon>
        <taxon>Anophelinae</taxon>
        <taxon>Anopheles</taxon>
    </lineage>
</organism>
<evidence type="ECO:0000256" key="1">
    <source>
        <dbReference type="SAM" id="Phobius"/>
    </source>
</evidence>
<keyword evidence="1" id="KW-0472">Membrane</keyword>
<dbReference type="EMBL" id="GGFL01009354">
    <property type="protein sequence ID" value="MBW73532.1"/>
    <property type="molecule type" value="Transcribed_RNA"/>
</dbReference>
<keyword evidence="1" id="KW-0812">Transmembrane</keyword>
<name>A0A2M4D7H8_ANODA</name>
<evidence type="ECO:0000313" key="2">
    <source>
        <dbReference type="EMBL" id="MBW73532.1"/>
    </source>
</evidence>
<protein>
    <submittedName>
        <fullName evidence="2">Uncharacterized protein</fullName>
    </submittedName>
</protein>
<keyword evidence="1" id="KW-1133">Transmembrane helix</keyword>